<dbReference type="AlphaFoldDB" id="A0A437UCL6"/>
<keyword evidence="2" id="KW-1185">Reference proteome</keyword>
<reference evidence="1" key="1">
    <citation type="submission" date="2018-12" db="EMBL/GenBank/DDBJ databases">
        <title>Draft genome sequence of Flaovobacterium columnare ARS1 isolated from channel catfish in Alabama.</title>
        <authorList>
            <person name="Cai W."/>
            <person name="Arias C."/>
        </authorList>
    </citation>
    <scope>NUCLEOTIDE SEQUENCE [LARGE SCALE GENOMIC DNA]</scope>
    <source>
        <strain evidence="1">ARS1</strain>
    </source>
</reference>
<proteinExistence type="predicted"/>
<dbReference type="EMBL" id="RQSM01000003">
    <property type="protein sequence ID" value="RVU91374.1"/>
    <property type="molecule type" value="Genomic_DNA"/>
</dbReference>
<dbReference type="SUPFAM" id="SSF55486">
    <property type="entry name" value="Metalloproteases ('zincins'), catalytic domain"/>
    <property type="match status" value="1"/>
</dbReference>
<gene>
    <name evidence="1" type="ORF">EH230_10955</name>
</gene>
<dbReference type="Proteomes" id="UP000288951">
    <property type="component" value="Unassembled WGS sequence"/>
</dbReference>
<evidence type="ECO:0000313" key="1">
    <source>
        <dbReference type="EMBL" id="RVU91374.1"/>
    </source>
</evidence>
<sequence>MSRTRIVGGKITEIVGGEYNIHSKGPITLTSLEGSVNITAGKGITYGNPRTAPTIEIVKIYVKTRLKEPYNGEFGFDWLDINPTSGDIEKIQGVDFTNVEYFYKKGSSSEDLGNIVEKSTDELGAKNAIKSNYTINSYGRFADLPYVLIKKEQEIILQLETDFFEGELTNDFLSITGDDNFEFELVGGTKEGKKSKIKLSSKQQKIDLKIKCLKEIASQTKYEYKYSNHTFTSEIPVGGIIMMENTLLQLKFRVIALVSNDNNPNEKAKALFKKFKDAGVLDYLNKNSLNQAGYEVEIENFAQMDNADVDDYFYAFDKADWTTKKYYTEDFNKKRKKWEYVKKADGTYEMEADGITYKKILTEYNEITDIITEDEEIDTIVFELYQQKLKTKTKSYDGGVIILTEYEAPTQTSAFSRTSPLSHYKLFVFSTSVERKEDYAHEIGHMLGLPHSFFSEKEKESYKIARENILGNNEPEFIIENGKRIKNIKHKVGVIKKVNNASTSTDERFSEYFTAQKGDLLLALQNCIDERQKFRDRNLEDKQKALIIYKDYPGTHKVNSSQTKNQYISNCDKNIEYATETIEVNKIAKSDLLKKKDIGYVSMDKYGVFLKSDYLKLLKQSSIYYNNIINQIHKNILFFKQNTTTNILDYYNTRKRYTSKQILIMRSDIQNYMQIPCEFCNPTKAKGKNK</sequence>
<name>A0A437UCL6_9FLAO</name>
<organism evidence="1 2">
    <name type="scientific">Flavobacterium columnare</name>
    <dbReference type="NCBI Taxonomy" id="996"/>
    <lineage>
        <taxon>Bacteria</taxon>
        <taxon>Pseudomonadati</taxon>
        <taxon>Bacteroidota</taxon>
        <taxon>Flavobacteriia</taxon>
        <taxon>Flavobacteriales</taxon>
        <taxon>Flavobacteriaceae</taxon>
        <taxon>Flavobacterium</taxon>
    </lineage>
</organism>
<accession>A0A437UCL6</accession>
<dbReference type="RefSeq" id="WP_127823560.1">
    <property type="nucleotide sequence ID" value="NZ_RQSM01000003.1"/>
</dbReference>
<dbReference type="OrthoDB" id="6717961at2"/>
<evidence type="ECO:0000313" key="2">
    <source>
        <dbReference type="Proteomes" id="UP000288951"/>
    </source>
</evidence>
<protein>
    <submittedName>
        <fullName evidence="1">Uncharacterized protein</fullName>
    </submittedName>
</protein>
<comment type="caution">
    <text evidence="1">The sequence shown here is derived from an EMBL/GenBank/DDBJ whole genome shotgun (WGS) entry which is preliminary data.</text>
</comment>